<name>A0ABN8RJQ9_9CNID</name>
<reference evidence="2 3" key="1">
    <citation type="submission" date="2022-05" db="EMBL/GenBank/DDBJ databases">
        <authorList>
            <consortium name="Genoscope - CEA"/>
            <person name="William W."/>
        </authorList>
    </citation>
    <scope>NUCLEOTIDE SEQUENCE [LARGE SCALE GENOMIC DNA]</scope>
</reference>
<comment type="caution">
    <text evidence="2">The sequence shown here is derived from an EMBL/GenBank/DDBJ whole genome shotgun (WGS) entry which is preliminary data.</text>
</comment>
<feature type="region of interest" description="Disordered" evidence="1">
    <location>
        <begin position="42"/>
        <end position="61"/>
    </location>
</feature>
<evidence type="ECO:0000313" key="3">
    <source>
        <dbReference type="Proteomes" id="UP001159427"/>
    </source>
</evidence>
<sequence length="335" mass="38376">MREKRGSLTYYEFQLPFNNDAEELVNKRPGSWSRVQSRCNSRNTFHSNANSPSRPCSRQSHSCVNISQDTNNQNSQHILVGSALRRPHATEYSPLDYQSMPDVGKIPRQPYRSQSSCTVYTYADRPFSAREQSSHLGRHTKSSLLRCKSASSASLYSASSKSTVNSASTLKSSSSKKRLCEVRDDYRFFKSGPVPKQVPPHGESLHGFLTGARYNRARYLDSRALFKLGVYIPKPDLNSFFIRDEFDDSDARSIFSDCLEEELLGLEDKDEDDNDDEERTFCSRASNTEPHYLSIKHWHSAEWKTDRKPSRELRVQSAPLKVKAIKAYYHDYSKK</sequence>
<accession>A0ABN8RJQ9</accession>
<evidence type="ECO:0000256" key="1">
    <source>
        <dbReference type="SAM" id="MobiDB-lite"/>
    </source>
</evidence>
<organism evidence="2 3">
    <name type="scientific">Porites evermanni</name>
    <dbReference type="NCBI Taxonomy" id="104178"/>
    <lineage>
        <taxon>Eukaryota</taxon>
        <taxon>Metazoa</taxon>
        <taxon>Cnidaria</taxon>
        <taxon>Anthozoa</taxon>
        <taxon>Hexacorallia</taxon>
        <taxon>Scleractinia</taxon>
        <taxon>Fungiina</taxon>
        <taxon>Poritidae</taxon>
        <taxon>Porites</taxon>
    </lineage>
</organism>
<protein>
    <submittedName>
        <fullName evidence="2">Uncharacterized protein</fullName>
    </submittedName>
</protein>
<keyword evidence="3" id="KW-1185">Reference proteome</keyword>
<dbReference type="Proteomes" id="UP001159427">
    <property type="component" value="Unassembled WGS sequence"/>
</dbReference>
<evidence type="ECO:0000313" key="2">
    <source>
        <dbReference type="EMBL" id="CAH3179644.1"/>
    </source>
</evidence>
<dbReference type="EMBL" id="CALNXI010001917">
    <property type="protein sequence ID" value="CAH3179644.1"/>
    <property type="molecule type" value="Genomic_DNA"/>
</dbReference>
<proteinExistence type="predicted"/>
<gene>
    <name evidence="2" type="ORF">PEVE_00012482</name>
</gene>